<evidence type="ECO:0000256" key="2">
    <source>
        <dbReference type="ARBA" id="ARBA00022679"/>
    </source>
</evidence>
<dbReference type="Gene3D" id="3.30.200.20">
    <property type="entry name" value="Phosphorylase Kinase, domain 1"/>
    <property type="match status" value="1"/>
</dbReference>
<sequence>MAPPERLIASRYELQAAIGEGAMGHIWKALDRHLRRPVALKLMAPEHAASSTARTRFELEAMAVARLCNQHVVQIHDYGFDEGAPYIVMELLQGEDLEARLGRAGRLPLSAVISIVNQASRGLAAAHGVGIVHRDLKPANLFLARTDAGEVVKILDFGVASMLGNDTTSSEALVGTPLYMSPEQVRCSHIDHRSDLWSLAVVAYYALTSEPPFQAQQLVSMIMNIAIAPFPAPSTLVPELSPEVDRFFERALAKNPAQRFSSAREMAAAFAALAEPKDRGTAKILVIDDEPDVPLLVRQRFRQQIRKSVYDFVFATDGETALEQLRKHPDIDVVLSDICMPGMDGLTFLSRVAEINPIVPTVMVSAYGDMTNIRTAMNRGAFDFLVKPIDFEDLEVTIQKSVRRVIELRKSARSTEENDALRMFVSPSLVERIRSAAPHAERSEEWQGTVAFLDLVGFRAAAGEAQPEDALRTLNANFEVMVPEITGRGGVVDKFLGDAVMAIFRGEGHLVRALEACVAVRDQLHALALRTGEGSPFTHGVSIGVDTGPMISGEIGSRAFGRLDYTVLGEIVGIAAHLELLARKDQILVTGRVAEGANEDFEFEAQESRSLPQGNAPVAVFELVRRRFPQVVAPSTSTAHMTTVTYEEQDAGGTRQPAPA</sequence>
<evidence type="ECO:0000256" key="3">
    <source>
        <dbReference type="ARBA" id="ARBA00022741"/>
    </source>
</evidence>
<dbReference type="Gene3D" id="1.10.510.10">
    <property type="entry name" value="Transferase(Phosphotransferase) domain 1"/>
    <property type="match status" value="1"/>
</dbReference>
<evidence type="ECO:0000259" key="10">
    <source>
        <dbReference type="PROSITE" id="PS50125"/>
    </source>
</evidence>
<protein>
    <submittedName>
        <fullName evidence="11">Uncharacterized protein</fullName>
    </submittedName>
</protein>
<keyword evidence="2" id="KW-0808">Transferase</keyword>
<dbReference type="GO" id="GO:0005524">
    <property type="term" value="F:ATP binding"/>
    <property type="evidence" value="ECO:0007669"/>
    <property type="project" value="UniProtKB-UniRule"/>
</dbReference>
<name>A0A150SKR8_SORCE</name>
<gene>
    <name evidence="11" type="ORF">BE17_25165</name>
</gene>
<dbReference type="Pfam" id="PF00211">
    <property type="entry name" value="Guanylate_cyc"/>
    <property type="match status" value="1"/>
</dbReference>
<evidence type="ECO:0000313" key="11">
    <source>
        <dbReference type="EMBL" id="KYF93009.1"/>
    </source>
</evidence>
<dbReference type="GO" id="GO:0009190">
    <property type="term" value="P:cyclic nucleotide biosynthetic process"/>
    <property type="evidence" value="ECO:0007669"/>
    <property type="project" value="InterPro"/>
</dbReference>
<feature type="binding site" evidence="7">
    <location>
        <position position="41"/>
    </location>
    <ligand>
        <name>ATP</name>
        <dbReference type="ChEBI" id="CHEBI:30616"/>
    </ligand>
</feature>
<dbReference type="CDD" id="cd17536">
    <property type="entry name" value="REC_YesN-like"/>
    <property type="match status" value="1"/>
</dbReference>
<accession>A0A150SKR8</accession>
<evidence type="ECO:0000313" key="12">
    <source>
        <dbReference type="Proteomes" id="UP000075635"/>
    </source>
</evidence>
<feature type="domain" description="Protein kinase" evidence="8">
    <location>
        <begin position="12"/>
        <end position="271"/>
    </location>
</feature>
<evidence type="ECO:0000259" key="8">
    <source>
        <dbReference type="PROSITE" id="PS50011"/>
    </source>
</evidence>
<dbReference type="SUPFAM" id="SSF52172">
    <property type="entry name" value="CheY-like"/>
    <property type="match status" value="1"/>
</dbReference>
<dbReference type="Gene3D" id="3.30.70.1230">
    <property type="entry name" value="Nucleotide cyclase"/>
    <property type="match status" value="1"/>
</dbReference>
<evidence type="ECO:0000256" key="4">
    <source>
        <dbReference type="ARBA" id="ARBA00022777"/>
    </source>
</evidence>
<feature type="domain" description="Guanylate cyclase" evidence="10">
    <location>
        <begin position="449"/>
        <end position="579"/>
    </location>
</feature>
<dbReference type="SUPFAM" id="SSF55073">
    <property type="entry name" value="Nucleotide cyclase"/>
    <property type="match status" value="1"/>
</dbReference>
<evidence type="ECO:0000256" key="7">
    <source>
        <dbReference type="PROSITE-ProRule" id="PRU10141"/>
    </source>
</evidence>
<dbReference type="GO" id="GO:0004674">
    <property type="term" value="F:protein serine/threonine kinase activity"/>
    <property type="evidence" value="ECO:0007669"/>
    <property type="project" value="TreeGrafter"/>
</dbReference>
<dbReference type="CDD" id="cd07302">
    <property type="entry name" value="CHD"/>
    <property type="match status" value="1"/>
</dbReference>
<evidence type="ECO:0000259" key="9">
    <source>
        <dbReference type="PROSITE" id="PS50110"/>
    </source>
</evidence>
<dbReference type="SMART" id="SM00220">
    <property type="entry name" value="S_TKc"/>
    <property type="match status" value="1"/>
</dbReference>
<dbReference type="InterPro" id="IPR029787">
    <property type="entry name" value="Nucleotide_cyclase"/>
</dbReference>
<dbReference type="InterPro" id="IPR001789">
    <property type="entry name" value="Sig_transdc_resp-reg_receiver"/>
</dbReference>
<dbReference type="PANTHER" id="PTHR43289">
    <property type="entry name" value="MITOGEN-ACTIVATED PROTEIN KINASE KINASE KINASE 20-RELATED"/>
    <property type="match status" value="1"/>
</dbReference>
<dbReference type="PROSITE" id="PS50125">
    <property type="entry name" value="GUANYLATE_CYCLASE_2"/>
    <property type="match status" value="1"/>
</dbReference>
<dbReference type="SMART" id="SM00448">
    <property type="entry name" value="REC"/>
    <property type="match status" value="1"/>
</dbReference>
<keyword evidence="5 7" id="KW-0067">ATP-binding</keyword>
<dbReference type="SMART" id="SM00044">
    <property type="entry name" value="CYCc"/>
    <property type="match status" value="1"/>
</dbReference>
<dbReference type="PROSITE" id="PS00107">
    <property type="entry name" value="PROTEIN_KINASE_ATP"/>
    <property type="match status" value="1"/>
</dbReference>
<dbReference type="CDD" id="cd14014">
    <property type="entry name" value="STKc_PknB_like"/>
    <property type="match status" value="1"/>
</dbReference>
<dbReference type="PANTHER" id="PTHR43289:SF6">
    <property type="entry name" value="SERINE_THREONINE-PROTEIN KINASE NEKL-3"/>
    <property type="match status" value="1"/>
</dbReference>
<dbReference type="InterPro" id="IPR008271">
    <property type="entry name" value="Ser/Thr_kinase_AS"/>
</dbReference>
<comment type="caution">
    <text evidence="11">The sequence shown here is derived from an EMBL/GenBank/DDBJ whole genome shotgun (WGS) entry which is preliminary data.</text>
</comment>
<dbReference type="GO" id="GO:0016020">
    <property type="term" value="C:membrane"/>
    <property type="evidence" value="ECO:0007669"/>
    <property type="project" value="UniProtKB-SubCell"/>
</dbReference>
<dbReference type="InterPro" id="IPR011009">
    <property type="entry name" value="Kinase-like_dom_sf"/>
</dbReference>
<dbReference type="InterPro" id="IPR011006">
    <property type="entry name" value="CheY-like_superfamily"/>
</dbReference>
<dbReference type="PROSITE" id="PS50110">
    <property type="entry name" value="RESPONSE_REGULATORY"/>
    <property type="match status" value="1"/>
</dbReference>
<keyword evidence="3 7" id="KW-0547">Nucleotide-binding</keyword>
<dbReference type="InterPro" id="IPR017441">
    <property type="entry name" value="Protein_kinase_ATP_BS"/>
</dbReference>
<dbReference type="InterPro" id="IPR000719">
    <property type="entry name" value="Prot_kinase_dom"/>
</dbReference>
<evidence type="ECO:0000256" key="5">
    <source>
        <dbReference type="ARBA" id="ARBA00022840"/>
    </source>
</evidence>
<dbReference type="PROSITE" id="PS50011">
    <property type="entry name" value="PROTEIN_KINASE_DOM"/>
    <property type="match status" value="1"/>
</dbReference>
<dbReference type="Gene3D" id="3.40.50.2300">
    <property type="match status" value="1"/>
</dbReference>
<dbReference type="SUPFAM" id="SSF56112">
    <property type="entry name" value="Protein kinase-like (PK-like)"/>
    <property type="match status" value="1"/>
</dbReference>
<dbReference type="Proteomes" id="UP000075635">
    <property type="component" value="Unassembled WGS sequence"/>
</dbReference>
<proteinExistence type="predicted"/>
<dbReference type="AlphaFoldDB" id="A0A150SKR8"/>
<comment type="subcellular location">
    <subcellularLocation>
        <location evidence="1">Membrane</location>
        <topology evidence="1">Single-pass membrane protein</topology>
    </subcellularLocation>
</comment>
<dbReference type="Pfam" id="PF00072">
    <property type="entry name" value="Response_reg"/>
    <property type="match status" value="1"/>
</dbReference>
<organism evidence="11 12">
    <name type="scientific">Sorangium cellulosum</name>
    <name type="common">Polyangium cellulosum</name>
    <dbReference type="NCBI Taxonomy" id="56"/>
    <lineage>
        <taxon>Bacteria</taxon>
        <taxon>Pseudomonadati</taxon>
        <taxon>Myxococcota</taxon>
        <taxon>Polyangia</taxon>
        <taxon>Polyangiales</taxon>
        <taxon>Polyangiaceae</taxon>
        <taxon>Sorangium</taxon>
    </lineage>
</organism>
<keyword evidence="6" id="KW-0597">Phosphoprotein</keyword>
<keyword evidence="4" id="KW-0418">Kinase</keyword>
<dbReference type="EMBL" id="JEMB01000852">
    <property type="protein sequence ID" value="KYF93009.1"/>
    <property type="molecule type" value="Genomic_DNA"/>
</dbReference>
<feature type="modified residue" description="4-aspartylphosphate" evidence="6">
    <location>
        <position position="337"/>
    </location>
</feature>
<dbReference type="GO" id="GO:0000160">
    <property type="term" value="P:phosphorelay signal transduction system"/>
    <property type="evidence" value="ECO:0007669"/>
    <property type="project" value="InterPro"/>
</dbReference>
<reference evidence="11 12" key="1">
    <citation type="submission" date="2014-02" db="EMBL/GenBank/DDBJ databases">
        <title>The small core and large imbalanced accessory genome model reveals a collaborative survival strategy of Sorangium cellulosum strains in nature.</title>
        <authorList>
            <person name="Han K."/>
            <person name="Peng R."/>
            <person name="Blom J."/>
            <person name="Li Y.-Z."/>
        </authorList>
    </citation>
    <scope>NUCLEOTIDE SEQUENCE [LARGE SCALE GENOMIC DNA]</scope>
    <source>
        <strain evidence="11 12">So0011-07</strain>
    </source>
</reference>
<evidence type="ECO:0000256" key="1">
    <source>
        <dbReference type="ARBA" id="ARBA00004167"/>
    </source>
</evidence>
<feature type="domain" description="Response regulatory" evidence="9">
    <location>
        <begin position="283"/>
        <end position="402"/>
    </location>
</feature>
<dbReference type="InterPro" id="IPR001054">
    <property type="entry name" value="A/G_cyclase"/>
</dbReference>
<dbReference type="Pfam" id="PF00069">
    <property type="entry name" value="Pkinase"/>
    <property type="match status" value="1"/>
</dbReference>
<dbReference type="PROSITE" id="PS00108">
    <property type="entry name" value="PROTEIN_KINASE_ST"/>
    <property type="match status" value="1"/>
</dbReference>
<evidence type="ECO:0000256" key="6">
    <source>
        <dbReference type="PROSITE-ProRule" id="PRU00169"/>
    </source>
</evidence>
<dbReference type="GO" id="GO:0004016">
    <property type="term" value="F:adenylate cyclase activity"/>
    <property type="evidence" value="ECO:0007669"/>
    <property type="project" value="UniProtKB-ARBA"/>
</dbReference>